<keyword evidence="3 5" id="KW-0949">S-adenosyl-L-methionine</keyword>
<keyword evidence="1 5" id="KW-0489">Methyltransferase</keyword>
<evidence type="ECO:0000256" key="4">
    <source>
        <dbReference type="ARBA" id="ARBA00022884"/>
    </source>
</evidence>
<evidence type="ECO:0000259" key="6">
    <source>
        <dbReference type="SMART" id="SM00650"/>
    </source>
</evidence>
<evidence type="ECO:0000256" key="5">
    <source>
        <dbReference type="PROSITE-ProRule" id="PRU01026"/>
    </source>
</evidence>
<dbReference type="InterPro" id="IPR020596">
    <property type="entry name" value="rRNA_Ade_Mease_Trfase_CS"/>
</dbReference>
<dbReference type="InterPro" id="IPR029063">
    <property type="entry name" value="SAM-dependent_MTases_sf"/>
</dbReference>
<sequence length="255" mass="28157">MPTYRGGRHEHGQNYLTDRPTIAAFTRLVADSTGPIIEIGPGRGALTRELHRLHRPLTAVEIDPRSVAVLGDALPGIRVVHADFLDWRLPGTPHVIAGNVPFHLTTAILRKLLHAPGWSRAVLLVQWEVARRRAAVGGASMMTAQWWPWFEFGVDRRVHRSALRPAPSVDGGILVMDRRAQPLIDDRDRAAYREFVHRVFTGPGRGIAAIAAAATSLPRREAARRVARIGIAPDRLPKDLSAEQWVALFGATHRG</sequence>
<dbReference type="SMART" id="SM00650">
    <property type="entry name" value="rADc"/>
    <property type="match status" value="1"/>
</dbReference>
<evidence type="ECO:0000256" key="1">
    <source>
        <dbReference type="ARBA" id="ARBA00022603"/>
    </source>
</evidence>
<organism evidence="7 8">
    <name type="scientific">Leucobacter iarius</name>
    <dbReference type="NCBI Taxonomy" id="333963"/>
    <lineage>
        <taxon>Bacteria</taxon>
        <taxon>Bacillati</taxon>
        <taxon>Actinomycetota</taxon>
        <taxon>Actinomycetes</taxon>
        <taxon>Micrococcales</taxon>
        <taxon>Microbacteriaceae</taxon>
        <taxon>Leucobacter</taxon>
    </lineage>
</organism>
<dbReference type="NCBIfam" id="NF000499">
    <property type="entry name" value="Erm23S_rRNA_broad"/>
    <property type="match status" value="1"/>
</dbReference>
<feature type="binding site" evidence="5">
    <location>
        <position position="40"/>
    </location>
    <ligand>
        <name>S-adenosyl-L-methionine</name>
        <dbReference type="ChEBI" id="CHEBI:59789"/>
    </ligand>
</feature>
<feature type="binding site" evidence="5">
    <location>
        <position position="99"/>
    </location>
    <ligand>
        <name>S-adenosyl-L-methionine</name>
        <dbReference type="ChEBI" id="CHEBI:59789"/>
    </ligand>
</feature>
<dbReference type="InterPro" id="IPR001737">
    <property type="entry name" value="KsgA/Erm"/>
</dbReference>
<evidence type="ECO:0000313" key="7">
    <source>
        <dbReference type="EMBL" id="GAA1777890.1"/>
    </source>
</evidence>
<evidence type="ECO:0000256" key="2">
    <source>
        <dbReference type="ARBA" id="ARBA00022679"/>
    </source>
</evidence>
<keyword evidence="2 5" id="KW-0808">Transferase</keyword>
<dbReference type="SUPFAM" id="SSF53335">
    <property type="entry name" value="S-adenosyl-L-methionine-dependent methyltransferases"/>
    <property type="match status" value="1"/>
</dbReference>
<dbReference type="InterPro" id="IPR020598">
    <property type="entry name" value="rRNA_Ade_methylase_Trfase_N"/>
</dbReference>
<feature type="binding site" evidence="5">
    <location>
        <position position="14"/>
    </location>
    <ligand>
        <name>S-adenosyl-L-methionine</name>
        <dbReference type="ChEBI" id="CHEBI:59789"/>
    </ligand>
</feature>
<dbReference type="Gene3D" id="1.10.8.100">
    <property type="entry name" value="Ribosomal RNA adenine dimethylase-like, domain 2"/>
    <property type="match status" value="1"/>
</dbReference>
<evidence type="ECO:0000313" key="8">
    <source>
        <dbReference type="Proteomes" id="UP001500851"/>
    </source>
</evidence>
<accession>A0ABN2L7B9</accession>
<dbReference type="PANTHER" id="PTHR11727:SF7">
    <property type="entry name" value="DIMETHYLADENOSINE TRANSFERASE-RELATED"/>
    <property type="match status" value="1"/>
</dbReference>
<feature type="binding site" evidence="5">
    <location>
        <position position="16"/>
    </location>
    <ligand>
        <name>S-adenosyl-L-methionine</name>
        <dbReference type="ChEBI" id="CHEBI:59789"/>
    </ligand>
</feature>
<dbReference type="RefSeq" id="WP_344028451.1">
    <property type="nucleotide sequence ID" value="NZ_BAAAOB010000001.1"/>
</dbReference>
<dbReference type="Gene3D" id="3.40.50.150">
    <property type="entry name" value="Vaccinia Virus protein VP39"/>
    <property type="match status" value="1"/>
</dbReference>
<evidence type="ECO:0000256" key="3">
    <source>
        <dbReference type="ARBA" id="ARBA00022691"/>
    </source>
</evidence>
<dbReference type="EMBL" id="BAAAOB010000001">
    <property type="protein sequence ID" value="GAA1777890.1"/>
    <property type="molecule type" value="Genomic_DNA"/>
</dbReference>
<dbReference type="PANTHER" id="PTHR11727">
    <property type="entry name" value="DIMETHYLADENOSINE TRANSFERASE"/>
    <property type="match status" value="1"/>
</dbReference>
<reference evidence="7 8" key="1">
    <citation type="journal article" date="2019" name="Int. J. Syst. Evol. Microbiol.">
        <title>The Global Catalogue of Microorganisms (GCM) 10K type strain sequencing project: providing services to taxonomists for standard genome sequencing and annotation.</title>
        <authorList>
            <consortium name="The Broad Institute Genomics Platform"/>
            <consortium name="The Broad Institute Genome Sequencing Center for Infectious Disease"/>
            <person name="Wu L."/>
            <person name="Ma J."/>
        </authorList>
    </citation>
    <scope>NUCLEOTIDE SEQUENCE [LARGE SCALE GENOMIC DNA]</scope>
    <source>
        <strain evidence="7 8">JCM 14736</strain>
    </source>
</reference>
<dbReference type="PROSITE" id="PS01131">
    <property type="entry name" value="RRNA_A_DIMETH"/>
    <property type="match status" value="1"/>
</dbReference>
<dbReference type="Proteomes" id="UP001500851">
    <property type="component" value="Unassembled WGS sequence"/>
</dbReference>
<keyword evidence="4 5" id="KW-0694">RNA-binding</keyword>
<dbReference type="InterPro" id="IPR023165">
    <property type="entry name" value="rRNA_Ade_diMease-like_C"/>
</dbReference>
<dbReference type="CDD" id="cd02440">
    <property type="entry name" value="AdoMet_MTases"/>
    <property type="match status" value="1"/>
</dbReference>
<comment type="caution">
    <text evidence="7">The sequence shown here is derived from an EMBL/GenBank/DDBJ whole genome shotgun (WGS) entry which is preliminary data.</text>
</comment>
<gene>
    <name evidence="7" type="ORF">GCM10009768_03090</name>
</gene>
<dbReference type="PROSITE" id="PS51689">
    <property type="entry name" value="SAM_RNA_A_N6_MT"/>
    <property type="match status" value="1"/>
</dbReference>
<feature type="binding site" evidence="5">
    <location>
        <position position="61"/>
    </location>
    <ligand>
        <name>S-adenosyl-L-methionine</name>
        <dbReference type="ChEBI" id="CHEBI:59789"/>
    </ligand>
</feature>
<feature type="binding site" evidence="5">
    <location>
        <position position="83"/>
    </location>
    <ligand>
        <name>S-adenosyl-L-methionine</name>
        <dbReference type="ChEBI" id="CHEBI:59789"/>
    </ligand>
</feature>
<keyword evidence="8" id="KW-1185">Reference proteome</keyword>
<protein>
    <recommendedName>
        <fullName evidence="6">Ribosomal RNA adenine methylase transferase N-terminal domain-containing protein</fullName>
    </recommendedName>
</protein>
<dbReference type="Pfam" id="PF00398">
    <property type="entry name" value="RrnaAD"/>
    <property type="match status" value="1"/>
</dbReference>
<feature type="domain" description="Ribosomal RNA adenine methylase transferase N-terminal" evidence="6">
    <location>
        <begin position="21"/>
        <end position="180"/>
    </location>
</feature>
<proteinExistence type="inferred from homology"/>
<comment type="similarity">
    <text evidence="5">Belongs to the class I-like SAM-binding methyltransferase superfamily. rRNA adenine N(6)-methyltransferase family.</text>
</comment>
<name>A0ABN2L7B9_9MICO</name>